<protein>
    <submittedName>
        <fullName evidence="2">SRSO17 transposase</fullName>
    </submittedName>
</protein>
<keyword evidence="3" id="KW-1185">Reference proteome</keyword>
<comment type="caution">
    <text evidence="2">The sequence shown here is derived from an EMBL/GenBank/DDBJ whole genome shotgun (WGS) entry which is preliminary data.</text>
</comment>
<evidence type="ECO:0000259" key="1">
    <source>
        <dbReference type="Pfam" id="PF01609"/>
    </source>
</evidence>
<evidence type="ECO:0000313" key="3">
    <source>
        <dbReference type="Proteomes" id="UP001565474"/>
    </source>
</evidence>
<feature type="domain" description="Transposase IS4-like" evidence="1">
    <location>
        <begin position="40"/>
        <end position="114"/>
    </location>
</feature>
<name>A0ABV4G9W3_9BRAD</name>
<dbReference type="InterPro" id="IPR012337">
    <property type="entry name" value="RNaseH-like_sf"/>
</dbReference>
<accession>A0ABV4G9W3</accession>
<gene>
    <name evidence="2" type="ORF">ABH992_000301</name>
</gene>
<organism evidence="2 3">
    <name type="scientific">Bradyrhizobium yuanmingense</name>
    <dbReference type="NCBI Taxonomy" id="108015"/>
    <lineage>
        <taxon>Bacteria</taxon>
        <taxon>Pseudomonadati</taxon>
        <taxon>Pseudomonadota</taxon>
        <taxon>Alphaproteobacteria</taxon>
        <taxon>Hyphomicrobiales</taxon>
        <taxon>Nitrobacteraceae</taxon>
        <taxon>Bradyrhizobium</taxon>
    </lineage>
</organism>
<dbReference type="PANTHER" id="PTHR33627">
    <property type="entry name" value="TRANSPOSASE"/>
    <property type="match status" value="1"/>
</dbReference>
<dbReference type="EMBL" id="JBGBZN010000001">
    <property type="protein sequence ID" value="MEY9467902.1"/>
    <property type="molecule type" value="Genomic_DNA"/>
</dbReference>
<reference evidence="2 3" key="1">
    <citation type="submission" date="2024-07" db="EMBL/GenBank/DDBJ databases">
        <title>Genomic Encyclopedia of Type Strains, Phase V (KMG-V): Genome sequencing to study the core and pangenomes of soil and plant-associated prokaryotes.</title>
        <authorList>
            <person name="Whitman W."/>
        </authorList>
    </citation>
    <scope>NUCLEOTIDE SEQUENCE [LARGE SCALE GENOMIC DNA]</scope>
    <source>
        <strain evidence="2 3">USDA 222</strain>
    </source>
</reference>
<dbReference type="InterPro" id="IPR002559">
    <property type="entry name" value="Transposase_11"/>
</dbReference>
<proteinExistence type="predicted"/>
<dbReference type="InterPro" id="IPR039365">
    <property type="entry name" value="IS701-like"/>
</dbReference>
<evidence type="ECO:0000313" key="2">
    <source>
        <dbReference type="EMBL" id="MEY9467902.1"/>
    </source>
</evidence>
<dbReference type="Pfam" id="PF01609">
    <property type="entry name" value="DDE_Tnp_1"/>
    <property type="match status" value="1"/>
</dbReference>
<dbReference type="Proteomes" id="UP001565474">
    <property type="component" value="Unassembled WGS sequence"/>
</dbReference>
<dbReference type="SUPFAM" id="SSF53098">
    <property type="entry name" value="Ribonuclease H-like"/>
    <property type="match status" value="1"/>
</dbReference>
<sequence>MATITWHQGTNEKLTSRFARVRVRAAHRDYWQTTRRLEEWLLIEWPKGEDQPTKYWLSPLPEDVAFRILIETAKLRWRIERDYQELKQEVGLGHFEGRGWRGFHHHATMCIAAYGFLISERETRANPSAGANSGLDKT</sequence>
<dbReference type="PANTHER" id="PTHR33627:SF1">
    <property type="entry name" value="TRANSPOSASE"/>
    <property type="match status" value="1"/>
</dbReference>